<dbReference type="AlphaFoldDB" id="F7KYR0"/>
<dbReference type="Proteomes" id="UP000004160">
    <property type="component" value="Unassembled WGS sequence"/>
</dbReference>
<proteinExistence type="predicted"/>
<protein>
    <submittedName>
        <fullName evidence="1">Uncharacterized protein</fullName>
    </submittedName>
</protein>
<gene>
    <name evidence="1" type="ORF">HMPREF0401_00731</name>
</gene>
<keyword evidence="2" id="KW-1185">Reference proteome</keyword>
<evidence type="ECO:0000313" key="2">
    <source>
        <dbReference type="Proteomes" id="UP000004160"/>
    </source>
</evidence>
<dbReference type="HOGENOM" id="CLU_149983_0_0_0"/>
<comment type="caution">
    <text evidence="1">The sequence shown here is derived from an EMBL/GenBank/DDBJ whole genome shotgun (WGS) entry which is preliminary data.</text>
</comment>
<sequence>MKIIINVKGLSRKKVIHQEEVELKNKISTTKDLITELVKINVEKFNKKIDEKDILSIMTNENIAKAARIGKIGDEVHGDKKANLKKALDTAYLAFEDGLYCIFINDEQTEKLDDSLNLKDGDILTLIRLTMLAGRMW</sequence>
<dbReference type="EMBL" id="ACUO01000009">
    <property type="protein sequence ID" value="EGN62997.1"/>
    <property type="molecule type" value="Genomic_DNA"/>
</dbReference>
<dbReference type="PATRIC" id="fig|457403.8.peg.732"/>
<dbReference type="GeneID" id="79809624"/>
<organism evidence="1 2">
    <name type="scientific">Fusobacterium animalis 11_3_2</name>
    <dbReference type="NCBI Taxonomy" id="457403"/>
    <lineage>
        <taxon>Bacteria</taxon>
        <taxon>Fusobacteriati</taxon>
        <taxon>Fusobacteriota</taxon>
        <taxon>Fusobacteriia</taxon>
        <taxon>Fusobacteriales</taxon>
        <taxon>Fusobacteriaceae</taxon>
        <taxon>Fusobacterium</taxon>
    </lineage>
</organism>
<reference evidence="1" key="1">
    <citation type="submission" date="2011-05" db="EMBL/GenBank/DDBJ databases">
        <title>The Genome Sequence of Fusobacterium sp. 11_3_2.</title>
        <authorList>
            <consortium name="The Broad Institute Genome Sequencing Platform"/>
            <person name="Earl A."/>
            <person name="Ward D."/>
            <person name="Feldgarden M."/>
            <person name="Gevers D."/>
            <person name="Sibley C.D."/>
            <person name="White A.P."/>
            <person name="Crowley S."/>
            <person name="Surette M."/>
            <person name="Strauss J.C."/>
            <person name="Ambrose C.E."/>
            <person name="Allen-Vercoe E."/>
            <person name="Young S.K."/>
            <person name="Zeng Q."/>
            <person name="Gargeya S."/>
            <person name="Fitzgerald M."/>
            <person name="Haas B."/>
            <person name="Abouelleil A."/>
            <person name="Alvarado L."/>
            <person name="Arachchi H.M."/>
            <person name="Berlin A."/>
            <person name="Brown A."/>
            <person name="Chapman S.B."/>
            <person name="Chen Z."/>
            <person name="Dunbar C."/>
            <person name="Freedman E."/>
            <person name="Gearin G."/>
            <person name="Gellesch M."/>
            <person name="Goldberg J."/>
            <person name="Griggs A."/>
            <person name="Gujja S."/>
            <person name="Heiman D."/>
            <person name="Howarth C."/>
            <person name="Larson L."/>
            <person name="Lui A."/>
            <person name="MacDonald P.J.P."/>
            <person name="Mehta T."/>
            <person name="Montmayeur A."/>
            <person name="Murphy C."/>
            <person name="Neiman D."/>
            <person name="Pearson M."/>
            <person name="Priest M."/>
            <person name="Roberts A."/>
            <person name="Saif S."/>
            <person name="Shea T."/>
            <person name="Shenoy N."/>
            <person name="Sisk P."/>
            <person name="Stolte C."/>
            <person name="Sykes S."/>
            <person name="Wortman J."/>
            <person name="Nusbaum C."/>
            <person name="Birren B."/>
        </authorList>
    </citation>
    <scope>NUCLEOTIDE SEQUENCE [LARGE SCALE GENOMIC DNA]</scope>
    <source>
        <strain evidence="1">11_3_2</strain>
    </source>
</reference>
<evidence type="ECO:0000313" key="1">
    <source>
        <dbReference type="EMBL" id="EGN62997.1"/>
    </source>
</evidence>
<dbReference type="RefSeq" id="WP_008692367.1">
    <property type="nucleotide sequence ID" value="NZ_GL945391.1"/>
</dbReference>
<accession>F7KYR0</accession>
<name>F7KYR0_9FUSO</name>